<organism evidence="2">
    <name type="scientific">marine sediment metagenome</name>
    <dbReference type="NCBI Taxonomy" id="412755"/>
    <lineage>
        <taxon>unclassified sequences</taxon>
        <taxon>metagenomes</taxon>
        <taxon>ecological metagenomes</taxon>
    </lineage>
</organism>
<dbReference type="PROSITE" id="PS51186">
    <property type="entry name" value="GNAT"/>
    <property type="match status" value="1"/>
</dbReference>
<dbReference type="PANTHER" id="PTHR43792">
    <property type="entry name" value="GNAT FAMILY, PUTATIVE (AFU_ORTHOLOGUE AFUA_3G00765)-RELATED-RELATED"/>
    <property type="match status" value="1"/>
</dbReference>
<dbReference type="AlphaFoldDB" id="X1CVP5"/>
<dbReference type="EMBL" id="BART01024066">
    <property type="protein sequence ID" value="GAH00170.1"/>
    <property type="molecule type" value="Genomic_DNA"/>
</dbReference>
<dbReference type="GO" id="GO:0016747">
    <property type="term" value="F:acyltransferase activity, transferring groups other than amino-acyl groups"/>
    <property type="evidence" value="ECO:0007669"/>
    <property type="project" value="InterPro"/>
</dbReference>
<feature type="domain" description="N-acetyltransferase" evidence="1">
    <location>
        <begin position="8"/>
        <end position="150"/>
    </location>
</feature>
<comment type="caution">
    <text evidence="2">The sequence shown here is derived from an EMBL/GenBank/DDBJ whole genome shotgun (WGS) entry which is preliminary data.</text>
</comment>
<name>X1CVP5_9ZZZZ</name>
<dbReference type="Pfam" id="PF13302">
    <property type="entry name" value="Acetyltransf_3"/>
    <property type="match status" value="1"/>
</dbReference>
<evidence type="ECO:0000313" key="2">
    <source>
        <dbReference type="EMBL" id="GAH00170.1"/>
    </source>
</evidence>
<evidence type="ECO:0000259" key="1">
    <source>
        <dbReference type="PROSITE" id="PS51186"/>
    </source>
</evidence>
<protein>
    <recommendedName>
        <fullName evidence="1">N-acetyltransferase domain-containing protein</fullName>
    </recommendedName>
</protein>
<reference evidence="2" key="1">
    <citation type="journal article" date="2014" name="Front. Microbiol.">
        <title>High frequency of phylogenetically diverse reductive dehalogenase-homologous genes in deep subseafloor sedimentary metagenomes.</title>
        <authorList>
            <person name="Kawai M."/>
            <person name="Futagami T."/>
            <person name="Toyoda A."/>
            <person name="Takaki Y."/>
            <person name="Nishi S."/>
            <person name="Hori S."/>
            <person name="Arai W."/>
            <person name="Tsubouchi T."/>
            <person name="Morono Y."/>
            <person name="Uchiyama I."/>
            <person name="Ito T."/>
            <person name="Fujiyama A."/>
            <person name="Inagaki F."/>
            <person name="Takami H."/>
        </authorList>
    </citation>
    <scope>NUCLEOTIDE SEQUENCE</scope>
    <source>
        <strain evidence="2">Expedition CK06-06</strain>
    </source>
</reference>
<dbReference type="InterPro" id="IPR000182">
    <property type="entry name" value="GNAT_dom"/>
</dbReference>
<dbReference type="PANTHER" id="PTHR43792:SF1">
    <property type="entry name" value="N-ACETYLTRANSFERASE DOMAIN-CONTAINING PROTEIN"/>
    <property type="match status" value="1"/>
</dbReference>
<dbReference type="InterPro" id="IPR016181">
    <property type="entry name" value="Acyl_CoA_acyltransferase"/>
</dbReference>
<gene>
    <name evidence="2" type="ORF">S01H4_43596</name>
</gene>
<sequence length="160" mass="18620">EDLETKRLLIRQLTREDFNLLDRNINGDTGNSGFQLIRFFEKSDTLLFSLLLRESNQTLGFVALQILEKEEQMECYYELLPQYTGNGYAIEAMKKIFGYVFGNLQFDKIVAHVDQGNSRGWKVAERSGMKYTGDIIRKGASTKSMYFSINKSDFFNQFQY</sequence>
<feature type="non-terminal residue" evidence="2">
    <location>
        <position position="1"/>
    </location>
</feature>
<dbReference type="InterPro" id="IPR051531">
    <property type="entry name" value="N-acetyltransferase"/>
</dbReference>
<dbReference type="Gene3D" id="3.40.630.30">
    <property type="match status" value="1"/>
</dbReference>
<proteinExistence type="predicted"/>
<accession>X1CVP5</accession>
<dbReference type="SUPFAM" id="SSF55729">
    <property type="entry name" value="Acyl-CoA N-acyltransferases (Nat)"/>
    <property type="match status" value="1"/>
</dbReference>